<organism evidence="15 17">
    <name type="scientific">Pristionchus entomophagus</name>
    <dbReference type="NCBI Taxonomy" id="358040"/>
    <lineage>
        <taxon>Eukaryota</taxon>
        <taxon>Metazoa</taxon>
        <taxon>Ecdysozoa</taxon>
        <taxon>Nematoda</taxon>
        <taxon>Chromadorea</taxon>
        <taxon>Rhabditida</taxon>
        <taxon>Rhabditina</taxon>
        <taxon>Diplogasteromorpha</taxon>
        <taxon>Diplogasteroidea</taxon>
        <taxon>Neodiplogasteridae</taxon>
        <taxon>Pristionchus</taxon>
    </lineage>
</organism>
<protein>
    <recommendedName>
        <fullName evidence="18">Ion channel</fullName>
    </recommendedName>
</protein>
<dbReference type="PANTHER" id="PTHR11690">
    <property type="entry name" value="AMILORIDE-SENSITIVE SODIUM CHANNEL-RELATED"/>
    <property type="match status" value="1"/>
</dbReference>
<dbReference type="GO" id="GO:0015280">
    <property type="term" value="F:ligand-gated sodium channel activity"/>
    <property type="evidence" value="ECO:0007669"/>
    <property type="project" value="TreeGrafter"/>
</dbReference>
<keyword evidence="9" id="KW-0472">Membrane</keyword>
<reference evidence="15" key="1">
    <citation type="submission" date="2023-10" db="EMBL/GenBank/DDBJ databases">
        <title>Genome assembly of Pristionchus species.</title>
        <authorList>
            <person name="Yoshida K."/>
            <person name="Sommer R.J."/>
        </authorList>
    </citation>
    <scope>NUCLEOTIDE SEQUENCE</scope>
    <source>
        <strain evidence="15">RS0144</strain>
    </source>
</reference>
<keyword evidence="11 13" id="KW-0739">Sodium transport</keyword>
<feature type="compositionally biased region" description="Polar residues" evidence="14">
    <location>
        <begin position="191"/>
        <end position="200"/>
    </location>
</feature>
<feature type="non-terminal residue" evidence="15">
    <location>
        <position position="1"/>
    </location>
</feature>
<feature type="non-terminal residue" evidence="15">
    <location>
        <position position="304"/>
    </location>
</feature>
<dbReference type="EMBL" id="BTSX01000002">
    <property type="protein sequence ID" value="GMS86830.1"/>
    <property type="molecule type" value="Genomic_DNA"/>
</dbReference>
<evidence type="ECO:0000256" key="13">
    <source>
        <dbReference type="RuleBase" id="RU000679"/>
    </source>
</evidence>
<evidence type="ECO:0000256" key="12">
    <source>
        <dbReference type="ARBA" id="ARBA00023303"/>
    </source>
</evidence>
<evidence type="ECO:0000313" key="15">
    <source>
        <dbReference type="EMBL" id="GMS86830.1"/>
    </source>
</evidence>
<keyword evidence="10" id="KW-0325">Glycoprotein</keyword>
<keyword evidence="7" id="KW-0915">Sodium</keyword>
<keyword evidence="8 13" id="KW-0406">Ion transport</keyword>
<evidence type="ECO:0000256" key="5">
    <source>
        <dbReference type="ARBA" id="ARBA00022692"/>
    </source>
</evidence>
<evidence type="ECO:0000313" key="16">
    <source>
        <dbReference type="EMBL" id="GMS86832.1"/>
    </source>
</evidence>
<evidence type="ECO:0000256" key="14">
    <source>
        <dbReference type="SAM" id="MobiDB-lite"/>
    </source>
</evidence>
<keyword evidence="5 13" id="KW-0812">Transmembrane</keyword>
<dbReference type="AlphaFoldDB" id="A0AAV5SVV1"/>
<dbReference type="Proteomes" id="UP001432027">
    <property type="component" value="Unassembled WGS sequence"/>
</dbReference>
<evidence type="ECO:0000256" key="1">
    <source>
        <dbReference type="ARBA" id="ARBA00004141"/>
    </source>
</evidence>
<comment type="caution">
    <text evidence="15">The sequence shown here is derived from an EMBL/GenBank/DDBJ whole genome shotgun (WGS) entry which is preliminary data.</text>
</comment>
<evidence type="ECO:0000256" key="9">
    <source>
        <dbReference type="ARBA" id="ARBA00023136"/>
    </source>
</evidence>
<evidence type="ECO:0000313" key="17">
    <source>
        <dbReference type="Proteomes" id="UP001432027"/>
    </source>
</evidence>
<sequence>LPTSRSANMWISVHSDGEPPNFSTGQRLGVGTLTRAKISKSTLSRLSRPYGNCETDSSSPSGVPHMGNYSIERCQQECLQDLARKRCGCVDPLYEKMDTDTFCTSPQHLECLVTLTFDYQEPNSEGAHNICDCKPRCFSTTLDVQLSKLEFPASGYLVALGTQQQREALLNEQGGGREGGGRDDSDDYENEQTTSTSSIQVPSTTTSFTITSSPTSTVTTESTPSSTVTTRSPSTSSSSSAQPTRMPNGCPYIPPGRAIDHIEDYKECKDEMSAFSDSDIIAVRGFPCTSTKKCGSCSLFKNAS</sequence>
<evidence type="ECO:0000256" key="7">
    <source>
        <dbReference type="ARBA" id="ARBA00023053"/>
    </source>
</evidence>
<dbReference type="EMBL" id="BTSX01000002">
    <property type="protein sequence ID" value="GMS86832.1"/>
    <property type="molecule type" value="Genomic_DNA"/>
</dbReference>
<comment type="similarity">
    <text evidence="2 13">Belongs to the amiloride-sensitive sodium channel (TC 1.A.6) family.</text>
</comment>
<dbReference type="Pfam" id="PF00858">
    <property type="entry name" value="ASC"/>
    <property type="match status" value="1"/>
</dbReference>
<evidence type="ECO:0000256" key="3">
    <source>
        <dbReference type="ARBA" id="ARBA00022448"/>
    </source>
</evidence>
<dbReference type="GO" id="GO:0005886">
    <property type="term" value="C:plasma membrane"/>
    <property type="evidence" value="ECO:0007669"/>
    <property type="project" value="TreeGrafter"/>
</dbReference>
<keyword evidence="6" id="KW-1133">Transmembrane helix</keyword>
<comment type="subcellular location">
    <subcellularLocation>
        <location evidence="1">Membrane</location>
        <topology evidence="1">Multi-pass membrane protein</topology>
    </subcellularLocation>
</comment>
<name>A0AAV5SVV1_9BILA</name>
<accession>A0AAV5SVV1</accession>
<keyword evidence="12 13" id="KW-0407">Ion channel</keyword>
<keyword evidence="3 13" id="KW-0813">Transport</keyword>
<dbReference type="Gene3D" id="1.10.287.820">
    <property type="entry name" value="Acid-sensing ion channel domain"/>
    <property type="match status" value="1"/>
</dbReference>
<gene>
    <name evidence="15" type="ORF">PENTCL1PPCAC_9005</name>
    <name evidence="16" type="ORF">PENTCL1PPCAC_9007</name>
</gene>
<evidence type="ECO:0000256" key="11">
    <source>
        <dbReference type="ARBA" id="ARBA00023201"/>
    </source>
</evidence>
<dbReference type="PRINTS" id="PR01078">
    <property type="entry name" value="AMINACHANNEL"/>
</dbReference>
<keyword evidence="17" id="KW-1185">Reference proteome</keyword>
<keyword evidence="4 13" id="KW-0894">Sodium channel</keyword>
<evidence type="ECO:0000256" key="4">
    <source>
        <dbReference type="ARBA" id="ARBA00022461"/>
    </source>
</evidence>
<feature type="region of interest" description="Disordered" evidence="14">
    <location>
        <begin position="172"/>
        <end position="252"/>
    </location>
</feature>
<evidence type="ECO:0000256" key="2">
    <source>
        <dbReference type="ARBA" id="ARBA00007193"/>
    </source>
</evidence>
<dbReference type="InterPro" id="IPR001873">
    <property type="entry name" value="ENaC"/>
</dbReference>
<evidence type="ECO:0000256" key="10">
    <source>
        <dbReference type="ARBA" id="ARBA00023180"/>
    </source>
</evidence>
<proteinExistence type="inferred from homology"/>
<feature type="compositionally biased region" description="Low complexity" evidence="14">
    <location>
        <begin position="201"/>
        <end position="244"/>
    </location>
</feature>
<dbReference type="PANTHER" id="PTHR11690:SF269">
    <property type="entry name" value="DEGENERIN-LIKE PROTEIN ASIC-2"/>
    <property type="match status" value="1"/>
</dbReference>
<evidence type="ECO:0008006" key="18">
    <source>
        <dbReference type="Google" id="ProtNLM"/>
    </source>
</evidence>
<evidence type="ECO:0000256" key="8">
    <source>
        <dbReference type="ARBA" id="ARBA00023065"/>
    </source>
</evidence>
<evidence type="ECO:0000256" key="6">
    <source>
        <dbReference type="ARBA" id="ARBA00022989"/>
    </source>
</evidence>